<dbReference type="Gramene" id="CDP17234">
    <property type="protein sequence ID" value="CDP17234"/>
    <property type="gene ID" value="GSCOC_T00000723001"/>
</dbReference>
<sequence>MDPNKKVEEEILPPQEMITRTADEKCCVDCKTTKTPLWRSGPAGPKSLCNACGIRHRKKRAATGTSPATSTATVGLDKEEEKIKKEKHEETIVKKKRRANIRDGKCGKLSVGWRQRFRAFGQGVVLYQRQRSPVLRKRQSIHHRKLGEVEQAAVLLMALSCGSVFA</sequence>
<dbReference type="OrthoDB" id="2162994at2759"/>
<evidence type="ECO:0000256" key="4">
    <source>
        <dbReference type="ARBA" id="ARBA00023015"/>
    </source>
</evidence>
<dbReference type="InterPro" id="IPR013088">
    <property type="entry name" value="Znf_NHR/GATA"/>
</dbReference>
<proteinExistence type="inferred from homology"/>
<comment type="similarity">
    <text evidence="7">Belongs to the type IV zinc-finger family. Class B subfamily.</text>
</comment>
<gene>
    <name evidence="11" type="ORF">GSCOC_T00000723001</name>
</gene>
<dbReference type="SMART" id="SM00401">
    <property type="entry name" value="ZnF_GATA"/>
    <property type="match status" value="1"/>
</dbReference>
<evidence type="ECO:0000313" key="12">
    <source>
        <dbReference type="Proteomes" id="UP000295252"/>
    </source>
</evidence>
<evidence type="ECO:0000256" key="3">
    <source>
        <dbReference type="ARBA" id="ARBA00022833"/>
    </source>
</evidence>
<dbReference type="SUPFAM" id="SSF57716">
    <property type="entry name" value="Glucocorticoid receptor-like (DNA-binding domain)"/>
    <property type="match status" value="1"/>
</dbReference>
<evidence type="ECO:0000256" key="2">
    <source>
        <dbReference type="ARBA" id="ARBA00022771"/>
    </source>
</evidence>
<dbReference type="InParanoid" id="A0A068V9S9"/>
<feature type="domain" description="GATA-type" evidence="10">
    <location>
        <begin position="21"/>
        <end position="57"/>
    </location>
</feature>
<dbReference type="PhylomeDB" id="A0A068V9S9"/>
<evidence type="ECO:0000256" key="1">
    <source>
        <dbReference type="ARBA" id="ARBA00022723"/>
    </source>
</evidence>
<keyword evidence="2 9" id="KW-0863">Zinc-finger</keyword>
<comment type="function">
    <text evidence="8">Transcriptional regulator that specifically binds 5'-GATA-3' or 5'-GAT-3' motifs within gene promoters.</text>
</comment>
<organism evidence="11 12">
    <name type="scientific">Coffea canephora</name>
    <name type="common">Robusta coffee</name>
    <dbReference type="NCBI Taxonomy" id="49390"/>
    <lineage>
        <taxon>Eukaryota</taxon>
        <taxon>Viridiplantae</taxon>
        <taxon>Streptophyta</taxon>
        <taxon>Embryophyta</taxon>
        <taxon>Tracheophyta</taxon>
        <taxon>Spermatophyta</taxon>
        <taxon>Magnoliopsida</taxon>
        <taxon>eudicotyledons</taxon>
        <taxon>Gunneridae</taxon>
        <taxon>Pentapetalae</taxon>
        <taxon>asterids</taxon>
        <taxon>lamiids</taxon>
        <taxon>Gentianales</taxon>
        <taxon>Rubiaceae</taxon>
        <taxon>Ixoroideae</taxon>
        <taxon>Gardenieae complex</taxon>
        <taxon>Bertiereae - Coffeeae clade</taxon>
        <taxon>Coffeeae</taxon>
        <taxon>Coffea</taxon>
    </lineage>
</organism>
<dbReference type="STRING" id="49390.A0A068V9S9"/>
<dbReference type="PANTHER" id="PTHR47172:SF9">
    <property type="entry name" value="GATA TRANSCRIPTION FACTOR 23"/>
    <property type="match status" value="1"/>
</dbReference>
<keyword evidence="6" id="KW-0804">Transcription</keyword>
<dbReference type="AlphaFoldDB" id="A0A068V9S9"/>
<dbReference type="PROSITE" id="PS50114">
    <property type="entry name" value="GATA_ZN_FINGER_2"/>
    <property type="match status" value="1"/>
</dbReference>
<dbReference type="Proteomes" id="UP000295252">
    <property type="component" value="Chromosome IV"/>
</dbReference>
<dbReference type="GO" id="GO:0006355">
    <property type="term" value="P:regulation of DNA-templated transcription"/>
    <property type="evidence" value="ECO:0007669"/>
    <property type="project" value="InterPro"/>
</dbReference>
<evidence type="ECO:0000256" key="6">
    <source>
        <dbReference type="ARBA" id="ARBA00023163"/>
    </source>
</evidence>
<dbReference type="PROSITE" id="PS00344">
    <property type="entry name" value="GATA_ZN_FINGER_1"/>
    <property type="match status" value="1"/>
</dbReference>
<keyword evidence="3" id="KW-0862">Zinc</keyword>
<protein>
    <recommendedName>
        <fullName evidence="10">GATA-type domain-containing protein</fullName>
    </recommendedName>
</protein>
<dbReference type="InterPro" id="IPR000679">
    <property type="entry name" value="Znf_GATA"/>
</dbReference>
<keyword evidence="5" id="KW-0238">DNA-binding</keyword>
<dbReference type="OMA" id="AKACANC"/>
<dbReference type="Pfam" id="PF00320">
    <property type="entry name" value="GATA"/>
    <property type="match status" value="1"/>
</dbReference>
<keyword evidence="12" id="KW-1185">Reference proteome</keyword>
<dbReference type="PANTHER" id="PTHR47172">
    <property type="entry name" value="OS01G0976800 PROTEIN"/>
    <property type="match status" value="1"/>
</dbReference>
<dbReference type="GO" id="GO:0043565">
    <property type="term" value="F:sequence-specific DNA binding"/>
    <property type="evidence" value="ECO:0007669"/>
    <property type="project" value="InterPro"/>
</dbReference>
<dbReference type="EMBL" id="HG739232">
    <property type="protein sequence ID" value="CDP17234.1"/>
    <property type="molecule type" value="Genomic_DNA"/>
</dbReference>
<evidence type="ECO:0000256" key="5">
    <source>
        <dbReference type="ARBA" id="ARBA00023125"/>
    </source>
</evidence>
<evidence type="ECO:0000313" key="11">
    <source>
        <dbReference type="EMBL" id="CDP17234.1"/>
    </source>
</evidence>
<keyword evidence="1" id="KW-0479">Metal-binding</keyword>
<name>A0A068V9S9_COFCA</name>
<evidence type="ECO:0000256" key="8">
    <source>
        <dbReference type="ARBA" id="ARBA00037539"/>
    </source>
</evidence>
<evidence type="ECO:0000256" key="7">
    <source>
        <dbReference type="ARBA" id="ARBA00024019"/>
    </source>
</evidence>
<dbReference type="GO" id="GO:0008270">
    <property type="term" value="F:zinc ion binding"/>
    <property type="evidence" value="ECO:0007669"/>
    <property type="project" value="UniProtKB-KW"/>
</dbReference>
<evidence type="ECO:0000259" key="10">
    <source>
        <dbReference type="PROSITE" id="PS50114"/>
    </source>
</evidence>
<evidence type="ECO:0000256" key="9">
    <source>
        <dbReference type="PROSITE-ProRule" id="PRU00094"/>
    </source>
</evidence>
<dbReference type="Gene3D" id="3.30.50.10">
    <property type="entry name" value="Erythroid Transcription Factor GATA-1, subunit A"/>
    <property type="match status" value="1"/>
</dbReference>
<dbReference type="CDD" id="cd00202">
    <property type="entry name" value="ZnF_GATA"/>
    <property type="match status" value="1"/>
</dbReference>
<accession>A0A068V9S9</accession>
<keyword evidence="4" id="KW-0805">Transcription regulation</keyword>
<reference evidence="12" key="1">
    <citation type="journal article" date="2014" name="Science">
        <title>The coffee genome provides insight into the convergent evolution of caffeine biosynthesis.</title>
        <authorList>
            <person name="Denoeud F."/>
            <person name="Carretero-Paulet L."/>
            <person name="Dereeper A."/>
            <person name="Droc G."/>
            <person name="Guyot R."/>
            <person name="Pietrella M."/>
            <person name="Zheng C."/>
            <person name="Alberti A."/>
            <person name="Anthony F."/>
            <person name="Aprea G."/>
            <person name="Aury J.M."/>
            <person name="Bento P."/>
            <person name="Bernard M."/>
            <person name="Bocs S."/>
            <person name="Campa C."/>
            <person name="Cenci A."/>
            <person name="Combes M.C."/>
            <person name="Crouzillat D."/>
            <person name="Da Silva C."/>
            <person name="Daddiego L."/>
            <person name="De Bellis F."/>
            <person name="Dussert S."/>
            <person name="Garsmeur O."/>
            <person name="Gayraud T."/>
            <person name="Guignon V."/>
            <person name="Jahn K."/>
            <person name="Jamilloux V."/>
            <person name="Joet T."/>
            <person name="Labadie K."/>
            <person name="Lan T."/>
            <person name="Leclercq J."/>
            <person name="Lepelley M."/>
            <person name="Leroy T."/>
            <person name="Li L.T."/>
            <person name="Librado P."/>
            <person name="Lopez L."/>
            <person name="Munoz A."/>
            <person name="Noel B."/>
            <person name="Pallavicini A."/>
            <person name="Perrotta G."/>
            <person name="Poncet V."/>
            <person name="Pot D."/>
            <person name="Priyono X."/>
            <person name="Rigoreau M."/>
            <person name="Rouard M."/>
            <person name="Rozas J."/>
            <person name="Tranchant-Dubreuil C."/>
            <person name="VanBuren R."/>
            <person name="Zhang Q."/>
            <person name="Andrade A.C."/>
            <person name="Argout X."/>
            <person name="Bertrand B."/>
            <person name="de Kochko A."/>
            <person name="Graziosi G."/>
            <person name="Henry R.J."/>
            <person name="Jayarama X."/>
            <person name="Ming R."/>
            <person name="Nagai C."/>
            <person name="Rounsley S."/>
            <person name="Sankoff D."/>
            <person name="Giuliano G."/>
            <person name="Albert V.A."/>
            <person name="Wincker P."/>
            <person name="Lashermes P."/>
        </authorList>
    </citation>
    <scope>NUCLEOTIDE SEQUENCE [LARGE SCALE GENOMIC DNA]</scope>
    <source>
        <strain evidence="12">cv. DH200-94</strain>
    </source>
</reference>